<dbReference type="SUPFAM" id="SSF49354">
    <property type="entry name" value="PapD-like"/>
    <property type="match status" value="1"/>
</dbReference>
<dbReference type="Pfam" id="PF00345">
    <property type="entry name" value="PapD_N"/>
    <property type="match status" value="1"/>
</dbReference>
<dbReference type="RefSeq" id="WP_019704320.1">
    <property type="nucleotide sequence ID" value="NZ_BAACAM010000006.1"/>
</dbReference>
<dbReference type="Gene3D" id="2.60.40.10">
    <property type="entry name" value="Immunoglobulins"/>
    <property type="match status" value="2"/>
</dbReference>
<accession>A0A483MPR2</accession>
<dbReference type="PANTHER" id="PTHR30251:SF2">
    <property type="entry name" value="FIMBRIAL CHAPERONE YADV-RELATED"/>
    <property type="match status" value="1"/>
</dbReference>
<evidence type="ECO:0000256" key="3">
    <source>
        <dbReference type="ARBA" id="ARBA00022729"/>
    </source>
</evidence>
<keyword evidence="3" id="KW-0732">Signal</keyword>
<evidence type="ECO:0000256" key="4">
    <source>
        <dbReference type="ARBA" id="ARBA00022764"/>
    </source>
</evidence>
<dbReference type="SUPFAM" id="SSF49584">
    <property type="entry name" value="Periplasmic chaperone C-domain"/>
    <property type="match status" value="1"/>
</dbReference>
<dbReference type="AlphaFoldDB" id="A0A483MPR2"/>
<dbReference type="PRINTS" id="PR00969">
    <property type="entry name" value="CHAPERONPILI"/>
</dbReference>
<evidence type="ECO:0000256" key="5">
    <source>
        <dbReference type="ARBA" id="ARBA00023186"/>
    </source>
</evidence>
<dbReference type="InterPro" id="IPR036316">
    <property type="entry name" value="Pili_assmbl_chap_C_dom_sf"/>
</dbReference>
<dbReference type="PANTHER" id="PTHR30251">
    <property type="entry name" value="PILUS ASSEMBLY CHAPERONE"/>
    <property type="match status" value="1"/>
</dbReference>
<comment type="caution">
    <text evidence="6">The sequence shown here is derived from an EMBL/GenBank/DDBJ whole genome shotgun (WGS) entry which is preliminary data.</text>
</comment>
<evidence type="ECO:0000313" key="6">
    <source>
        <dbReference type="EMBL" id="TCX89517.1"/>
    </source>
</evidence>
<organism evidence="6">
    <name type="scientific">Klebsiella pneumoniae</name>
    <dbReference type="NCBI Taxonomy" id="573"/>
    <lineage>
        <taxon>Bacteria</taxon>
        <taxon>Pseudomonadati</taxon>
        <taxon>Pseudomonadota</taxon>
        <taxon>Gammaproteobacteria</taxon>
        <taxon>Enterobacterales</taxon>
        <taxon>Enterobacteriaceae</taxon>
        <taxon>Klebsiella/Raoultella group</taxon>
        <taxon>Klebsiella</taxon>
        <taxon>Klebsiella pneumoniae complex</taxon>
    </lineage>
</organism>
<dbReference type="EMBL" id="SDCT01000019">
    <property type="protein sequence ID" value="TCX89517.1"/>
    <property type="molecule type" value="Genomic_DNA"/>
</dbReference>
<comment type="similarity">
    <text evidence="2">Belongs to the periplasmic pilus chaperone family.</text>
</comment>
<dbReference type="GO" id="GO:0071555">
    <property type="term" value="P:cell wall organization"/>
    <property type="evidence" value="ECO:0007669"/>
    <property type="project" value="InterPro"/>
</dbReference>
<sequence length="243" mass="25862">MKTFQHVTFVLLLIFAGMASAFAGISIDSSRIIFQSSDDARGRSVGVTSSVSSVAPYLVRAQVSRDIEGNNVQTPFITTPSLFRLEPGSTNQVLVVKKPGADGLAKDRESLFYFRSVAMPAGEKQSASPSSVVGGSLQVSTATVVKLFYRPGGLALPQQQAMGMLQFSSTGQGLRVTNPTPYYITLADLKVAGVRVPLSAVAGNTMIAPFGAQLYARAPHQGRVEWKAINDYGGTEVFHGSVR</sequence>
<dbReference type="GO" id="GO:0030288">
    <property type="term" value="C:outer membrane-bounded periplasmic space"/>
    <property type="evidence" value="ECO:0007669"/>
    <property type="project" value="InterPro"/>
</dbReference>
<dbReference type="InterPro" id="IPR016148">
    <property type="entry name" value="Pili_assmbl_chaperone_C"/>
</dbReference>
<dbReference type="InterPro" id="IPR008962">
    <property type="entry name" value="PapD-like_sf"/>
</dbReference>
<comment type="subcellular location">
    <subcellularLocation>
        <location evidence="1">Periplasm</location>
    </subcellularLocation>
</comment>
<keyword evidence="5" id="KW-0143">Chaperone</keyword>
<evidence type="ECO:0000256" key="1">
    <source>
        <dbReference type="ARBA" id="ARBA00004418"/>
    </source>
</evidence>
<dbReference type="InterPro" id="IPR013783">
    <property type="entry name" value="Ig-like_fold"/>
</dbReference>
<evidence type="ECO:0000256" key="2">
    <source>
        <dbReference type="ARBA" id="ARBA00007399"/>
    </source>
</evidence>
<name>A0A483MPR2_KLEPN</name>
<dbReference type="InterPro" id="IPR050643">
    <property type="entry name" value="Periplasmic_pilus_chap"/>
</dbReference>
<keyword evidence="4" id="KW-0574">Periplasm</keyword>
<protein>
    <submittedName>
        <fullName evidence="6">Molecular chaperone</fullName>
    </submittedName>
</protein>
<dbReference type="Pfam" id="PF02753">
    <property type="entry name" value="PapD_C"/>
    <property type="match status" value="1"/>
</dbReference>
<proteinExistence type="inferred from homology"/>
<dbReference type="InterPro" id="IPR001829">
    <property type="entry name" value="Pili_assmbl_chaperone_bac"/>
</dbReference>
<gene>
    <name evidence="6" type="ORF">ETF13_13965</name>
</gene>
<dbReference type="InterPro" id="IPR016147">
    <property type="entry name" value="Pili_assmbl_chaperone_N"/>
</dbReference>
<reference evidence="6" key="1">
    <citation type="submission" date="2019-01" db="EMBL/GenBank/DDBJ databases">
        <authorList>
            <person name="Lista F."/>
            <person name="Anselmo A."/>
        </authorList>
    </citation>
    <scope>NUCLEOTIDE SEQUENCE</scope>
    <source>
        <strain evidence="6">3S</strain>
    </source>
</reference>